<name>A0ABT3B1J4_9CYAN</name>
<keyword evidence="2" id="KW-1185">Reference proteome</keyword>
<evidence type="ECO:0000313" key="1">
    <source>
        <dbReference type="EMBL" id="MCV3215232.1"/>
    </source>
</evidence>
<accession>A0ABT3B1J4</accession>
<dbReference type="Gene3D" id="3.30.460.40">
    <property type="match status" value="1"/>
</dbReference>
<gene>
    <name evidence="1" type="ORF">OGM63_17220</name>
</gene>
<comment type="caution">
    <text evidence="1">The sequence shown here is derived from an EMBL/GenBank/DDBJ whole genome shotgun (WGS) entry which is preliminary data.</text>
</comment>
<dbReference type="Proteomes" id="UP001526143">
    <property type="component" value="Unassembled WGS sequence"/>
</dbReference>
<dbReference type="Pfam" id="PF14907">
    <property type="entry name" value="NTP_transf_5"/>
    <property type="match status" value="1"/>
</dbReference>
<dbReference type="InterPro" id="IPR039498">
    <property type="entry name" value="NTP_transf_5"/>
</dbReference>
<sequence length="415" mass="48709">MQIISKQNTRILEKKISLEIELLLDSIRPQIDDAISDRIKALVQENIDWQYLIQTAYGHGVIPLLYSNLSNICPELIPASFQQQLQRNQYARTQRNLMLTSKLLKLLELFEANEIPVIPFKGPILAISAYGDLSRRDFFDLDILVRKEDFLKTKELLTTQGYQPYSNNSEKEAAYLSSLKDKQQKAYLQSHWELHMVDERDRVTIDLHHGMLPKQFSFLFDTEWLWEYAQLKPFANRMVLNLSPEDSILILCSQGGKDCWQQLNRICDIAQVLCTCGEINWQQVCDRAIKLRMTRMLLLGLLLTHELLEVKLPKIILQQIQADPLLKSLASQIYTQLFYQTESLIPNQKVNSSFFHLSMIEHPLDKIWYCFEHLVVPTVADEVFLPLPQFLSFLYYPLRLIRLIRMYGLKRRFRE</sequence>
<dbReference type="EMBL" id="JAOWRF010000250">
    <property type="protein sequence ID" value="MCV3215232.1"/>
    <property type="molecule type" value="Genomic_DNA"/>
</dbReference>
<evidence type="ECO:0000313" key="2">
    <source>
        <dbReference type="Proteomes" id="UP001526143"/>
    </source>
</evidence>
<organism evidence="1 2">
    <name type="scientific">Plectonema radiosum NIES-515</name>
    <dbReference type="NCBI Taxonomy" id="2986073"/>
    <lineage>
        <taxon>Bacteria</taxon>
        <taxon>Bacillati</taxon>
        <taxon>Cyanobacteriota</taxon>
        <taxon>Cyanophyceae</taxon>
        <taxon>Oscillatoriophycideae</taxon>
        <taxon>Oscillatoriales</taxon>
        <taxon>Microcoleaceae</taxon>
        <taxon>Plectonema</taxon>
    </lineage>
</organism>
<dbReference type="RefSeq" id="WP_263746830.1">
    <property type="nucleotide sequence ID" value="NZ_JAOWRF010000250.1"/>
</dbReference>
<reference evidence="1 2" key="1">
    <citation type="submission" date="2022-10" db="EMBL/GenBank/DDBJ databases">
        <title>Identification of biosynthetic pathway for the production of the potent trypsin inhibitor radiosumin.</title>
        <authorList>
            <person name="Fewer D.P."/>
            <person name="Delbaje E."/>
            <person name="Ouyang X."/>
            <person name="Agostino P.D."/>
            <person name="Wahlsten M."/>
            <person name="Jokela J."/>
            <person name="Permi P."/>
            <person name="Haapaniemi E."/>
            <person name="Koistinen H."/>
        </authorList>
    </citation>
    <scope>NUCLEOTIDE SEQUENCE [LARGE SCALE GENOMIC DNA]</scope>
    <source>
        <strain evidence="1 2">NIES-515</strain>
    </source>
</reference>
<proteinExistence type="predicted"/>
<protein>
    <submittedName>
        <fullName evidence="1">Nucleotidyltransferase family protein</fullName>
    </submittedName>
</protein>